<proteinExistence type="predicted"/>
<dbReference type="Proteomes" id="UP000274920">
    <property type="component" value="Unassembled WGS sequence"/>
</dbReference>
<gene>
    <name evidence="1" type="ORF">EBB54_25105</name>
</gene>
<protein>
    <submittedName>
        <fullName evidence="1">Uncharacterized protein</fullName>
    </submittedName>
</protein>
<reference evidence="1" key="1">
    <citation type="submission" date="2018-10" db="EMBL/GenBank/DDBJ databases">
        <title>Schaedlerella arabinophila gen. nov. sp. nov., isolated from the mouse intestinal tract and comparative analysis with the genome of the closely related altered Schaedler flora strain ASF502.</title>
        <authorList>
            <person name="Miyake S."/>
            <person name="Soh M."/>
            <person name="Seedorf H."/>
        </authorList>
    </citation>
    <scope>NUCLEOTIDE SEQUENCE [LARGE SCALE GENOMIC DNA]</scope>
    <source>
        <strain evidence="1">DSM 106076</strain>
    </source>
</reference>
<evidence type="ECO:0000313" key="2">
    <source>
        <dbReference type="Proteomes" id="UP000274920"/>
    </source>
</evidence>
<evidence type="ECO:0000313" key="1">
    <source>
        <dbReference type="EMBL" id="RRK34244.1"/>
    </source>
</evidence>
<organism evidence="1 2">
    <name type="scientific">Schaedlerella arabinosiphila</name>
    <dbReference type="NCBI Taxonomy" id="2044587"/>
    <lineage>
        <taxon>Bacteria</taxon>
        <taxon>Bacillati</taxon>
        <taxon>Bacillota</taxon>
        <taxon>Clostridia</taxon>
        <taxon>Lachnospirales</taxon>
        <taxon>Lachnospiraceae</taxon>
        <taxon>Schaedlerella</taxon>
    </lineage>
</organism>
<accession>A0A3R8M205</accession>
<sequence length="63" mass="6978">MRFGTVLQMEHLKSGAKRVAHFNQLKQLFDQIKVSNCAAAMPGRKKKGKISGTFFAVISGNVR</sequence>
<dbReference type="AlphaFoldDB" id="A0A3R8M205"/>
<comment type="caution">
    <text evidence="1">The sequence shown here is derived from an EMBL/GenBank/DDBJ whole genome shotgun (WGS) entry which is preliminary data.</text>
</comment>
<name>A0A3R8M205_9FIRM</name>
<keyword evidence="2" id="KW-1185">Reference proteome</keyword>
<dbReference type="EMBL" id="RHJS01000002">
    <property type="protein sequence ID" value="RRK34244.1"/>
    <property type="molecule type" value="Genomic_DNA"/>
</dbReference>